<evidence type="ECO:0008006" key="4">
    <source>
        <dbReference type="Google" id="ProtNLM"/>
    </source>
</evidence>
<evidence type="ECO:0000313" key="3">
    <source>
        <dbReference type="Proteomes" id="UP001223016"/>
    </source>
</evidence>
<feature type="transmembrane region" description="Helical" evidence="1">
    <location>
        <begin position="91"/>
        <end position="112"/>
    </location>
</feature>
<name>A0ABT9CVI9_9PSED</name>
<protein>
    <recommendedName>
        <fullName evidence="4">DUF805 domain-containing protein</fullName>
    </recommendedName>
</protein>
<keyword evidence="1" id="KW-1133">Transmembrane helix</keyword>
<feature type="transmembrane region" description="Helical" evidence="1">
    <location>
        <begin position="61"/>
        <end position="85"/>
    </location>
</feature>
<evidence type="ECO:0000256" key="1">
    <source>
        <dbReference type="SAM" id="Phobius"/>
    </source>
</evidence>
<reference evidence="2 3" key="1">
    <citation type="submission" date="2023-07" db="EMBL/GenBank/DDBJ databases">
        <title>Identification of four novel Pseudomonas species associated with bacterial leaf spot of cucurbits.</title>
        <authorList>
            <person name="Fullem K.R."/>
        </authorList>
    </citation>
    <scope>NUCLEOTIDE SEQUENCE [LARGE SCALE GENOMIC DNA]</scope>
    <source>
        <strain evidence="2 3">KFB 138</strain>
    </source>
</reference>
<dbReference type="RefSeq" id="WP_147471833.1">
    <property type="nucleotide sequence ID" value="NZ_JAUQOO010000017.1"/>
</dbReference>
<feature type="transmembrane region" description="Helical" evidence="1">
    <location>
        <begin position="28"/>
        <end position="49"/>
    </location>
</feature>
<gene>
    <name evidence="2" type="ORF">Q6A51_20630</name>
</gene>
<keyword evidence="1" id="KW-0472">Membrane</keyword>
<comment type="caution">
    <text evidence="2">The sequence shown here is derived from an EMBL/GenBank/DDBJ whole genome shotgun (WGS) entry which is preliminary data.</text>
</comment>
<keyword evidence="1" id="KW-0812">Transmembrane</keyword>
<dbReference type="Proteomes" id="UP001223016">
    <property type="component" value="Unassembled WGS sequence"/>
</dbReference>
<evidence type="ECO:0000313" key="2">
    <source>
        <dbReference type="EMBL" id="MDO7929194.1"/>
    </source>
</evidence>
<dbReference type="EMBL" id="JAUQOO010000017">
    <property type="protein sequence ID" value="MDO7929194.1"/>
    <property type="molecule type" value="Genomic_DNA"/>
</dbReference>
<feature type="transmembrane region" description="Helical" evidence="1">
    <location>
        <begin position="119"/>
        <end position="138"/>
    </location>
</feature>
<proteinExistence type="predicted"/>
<organism evidence="2 3">
    <name type="scientific">Pseudomonas serbiensis</name>
    <dbReference type="NCBI Taxonomy" id="3064350"/>
    <lineage>
        <taxon>Bacteria</taxon>
        <taxon>Pseudomonadati</taxon>
        <taxon>Pseudomonadota</taxon>
        <taxon>Gammaproteobacteria</taxon>
        <taxon>Pseudomonadales</taxon>
        <taxon>Pseudomonadaceae</taxon>
        <taxon>Pseudomonas</taxon>
    </lineage>
</organism>
<sequence>MDGKVSHWYQFRASLLSRTVKPAKHPTFVMFFALGIVVFGGIGIWVEILRLNVFLSKEATFTSVCFAINVFYPSLGCASMLQFIVGNYPKALKAFGCLLCFIFIGACLLIGLRQLYTPIGLCVEIALSALALWAWWIANAENPDYLDADDATAYGPVDTNTPLPGDLNGFKVD</sequence>
<keyword evidence="3" id="KW-1185">Reference proteome</keyword>
<accession>A0ABT9CVI9</accession>